<organism evidence="3 4">
    <name type="scientific">Phyllotreta striolata</name>
    <name type="common">Striped flea beetle</name>
    <name type="synonym">Crioceris striolata</name>
    <dbReference type="NCBI Taxonomy" id="444603"/>
    <lineage>
        <taxon>Eukaryota</taxon>
        <taxon>Metazoa</taxon>
        <taxon>Ecdysozoa</taxon>
        <taxon>Arthropoda</taxon>
        <taxon>Hexapoda</taxon>
        <taxon>Insecta</taxon>
        <taxon>Pterygota</taxon>
        <taxon>Neoptera</taxon>
        <taxon>Endopterygota</taxon>
        <taxon>Coleoptera</taxon>
        <taxon>Polyphaga</taxon>
        <taxon>Cucujiformia</taxon>
        <taxon>Chrysomeloidea</taxon>
        <taxon>Chrysomelidae</taxon>
        <taxon>Galerucinae</taxon>
        <taxon>Alticini</taxon>
        <taxon>Phyllotreta</taxon>
    </lineage>
</organism>
<dbReference type="GO" id="GO:0016020">
    <property type="term" value="C:membrane"/>
    <property type="evidence" value="ECO:0007669"/>
    <property type="project" value="InterPro"/>
</dbReference>
<evidence type="ECO:0000259" key="2">
    <source>
        <dbReference type="PROSITE" id="PS50278"/>
    </source>
</evidence>
<reference evidence="3" key="1">
    <citation type="submission" date="2022-01" db="EMBL/GenBank/DDBJ databases">
        <authorList>
            <person name="King R."/>
        </authorList>
    </citation>
    <scope>NUCLEOTIDE SEQUENCE</scope>
</reference>
<sequence>MLIKLFETVICLCMCFSVITPYFDVKPISERTPKKHVLPKMVQSDFSDSYYKQSRYTKFDKVMTRINKMDVEIPDDGPSKIRHKNWNSRKAISTTTTKPTTTTEIDLFAETYGEISDDEYFDDYENTLDDEDDELEYEDEDENLFDEIQAEEPTEKQPSSTSQPRTVSKLTEYKWTHFGTRAKVEESMRNQLHANPSKEQINVNAVMEHYTRVNQQSMCKRPLLRVIPVQLEHPDPTRSYIPPCTILYRCADDSGCCKRDTKCQYKTRQLVSLYFYAKVIGREHSTIERLEFYNHTECACKERTEQVQPESGKGAETKYPERFFFNRTTEKNLIGHKCNCPTPYQATSISPKCVCDCDKFEEDCIQLKKGKEHFSMMNRICIQDGECGIPTCEYGTYTVEEGKCPTKQDKLEDFRKMRINM</sequence>
<dbReference type="InterPro" id="IPR000072">
    <property type="entry name" value="PDGF/VEGF_dom"/>
</dbReference>
<dbReference type="InterPro" id="IPR029034">
    <property type="entry name" value="Cystine-knot_cytokine"/>
</dbReference>
<feature type="domain" description="Platelet-derived growth factor (PDGF) family profile" evidence="2">
    <location>
        <begin position="221"/>
        <end position="305"/>
    </location>
</feature>
<gene>
    <name evidence="3" type="ORF">PHYEVI_LOCUS6072</name>
</gene>
<dbReference type="PANTHER" id="PTHR21719">
    <property type="entry name" value="FI06402P-RELATED"/>
    <property type="match status" value="1"/>
</dbReference>
<dbReference type="PROSITE" id="PS50278">
    <property type="entry name" value="PDGF_2"/>
    <property type="match status" value="1"/>
</dbReference>
<dbReference type="EMBL" id="OU900096">
    <property type="protein sequence ID" value="CAG9859703.1"/>
    <property type="molecule type" value="Genomic_DNA"/>
</dbReference>
<dbReference type="GO" id="GO:0008083">
    <property type="term" value="F:growth factor activity"/>
    <property type="evidence" value="ECO:0007669"/>
    <property type="project" value="UniProtKB-KW"/>
</dbReference>
<dbReference type="SUPFAM" id="SSF57501">
    <property type="entry name" value="Cystine-knot cytokines"/>
    <property type="match status" value="1"/>
</dbReference>
<evidence type="ECO:0000313" key="4">
    <source>
        <dbReference type="Proteomes" id="UP001153712"/>
    </source>
</evidence>
<dbReference type="PANTHER" id="PTHR21719:SF1">
    <property type="entry name" value="FI06402P-RELATED"/>
    <property type="match status" value="1"/>
</dbReference>
<dbReference type="Proteomes" id="UP001153712">
    <property type="component" value="Chromosome 3"/>
</dbReference>
<protein>
    <recommendedName>
        <fullName evidence="2">Platelet-derived growth factor (PDGF) family profile domain-containing protein</fullName>
    </recommendedName>
</protein>
<feature type="signal peptide" evidence="1">
    <location>
        <begin position="1"/>
        <end position="21"/>
    </location>
</feature>
<proteinExistence type="predicted"/>
<dbReference type="OrthoDB" id="6370328at2759"/>
<keyword evidence="1" id="KW-0732">Signal</keyword>
<dbReference type="Gene3D" id="2.10.90.10">
    <property type="entry name" value="Cystine-knot cytokines"/>
    <property type="match status" value="1"/>
</dbReference>
<keyword evidence="4" id="KW-1185">Reference proteome</keyword>
<feature type="chain" id="PRO_5040344081" description="Platelet-derived growth factor (PDGF) family profile domain-containing protein" evidence="1">
    <location>
        <begin position="22"/>
        <end position="421"/>
    </location>
</feature>
<dbReference type="SMART" id="SM00141">
    <property type="entry name" value="PDGF"/>
    <property type="match status" value="1"/>
</dbReference>
<dbReference type="AlphaFoldDB" id="A0A9N9TRA3"/>
<accession>A0A9N9TRA3</accession>
<dbReference type="GO" id="GO:0035099">
    <property type="term" value="P:hemocyte migration"/>
    <property type="evidence" value="ECO:0007669"/>
    <property type="project" value="TreeGrafter"/>
</dbReference>
<evidence type="ECO:0000256" key="1">
    <source>
        <dbReference type="SAM" id="SignalP"/>
    </source>
</evidence>
<name>A0A9N9TRA3_PHYSR</name>
<evidence type="ECO:0000313" key="3">
    <source>
        <dbReference type="EMBL" id="CAG9859703.1"/>
    </source>
</evidence>